<feature type="transmembrane region" description="Helical" evidence="6">
    <location>
        <begin position="182"/>
        <end position="200"/>
    </location>
</feature>
<evidence type="ECO:0000256" key="5">
    <source>
        <dbReference type="ARBA" id="ARBA00023136"/>
    </source>
</evidence>
<evidence type="ECO:0000259" key="7">
    <source>
        <dbReference type="PROSITE" id="PS50850"/>
    </source>
</evidence>
<dbReference type="SUPFAM" id="SSF103473">
    <property type="entry name" value="MFS general substrate transporter"/>
    <property type="match status" value="1"/>
</dbReference>
<dbReference type="EMBL" id="JBHRXZ010000005">
    <property type="protein sequence ID" value="MFC3606812.1"/>
    <property type="molecule type" value="Genomic_DNA"/>
</dbReference>
<feature type="transmembrane region" description="Helical" evidence="6">
    <location>
        <begin position="92"/>
        <end position="111"/>
    </location>
</feature>
<dbReference type="Gene3D" id="1.20.1250.20">
    <property type="entry name" value="MFS general substrate transporter like domains"/>
    <property type="match status" value="1"/>
</dbReference>
<keyword evidence="3 6" id="KW-0812">Transmembrane</keyword>
<feature type="transmembrane region" description="Helical" evidence="6">
    <location>
        <begin position="276"/>
        <end position="301"/>
    </location>
</feature>
<keyword evidence="9" id="KW-1185">Reference proteome</keyword>
<dbReference type="InterPro" id="IPR011701">
    <property type="entry name" value="MFS"/>
</dbReference>
<dbReference type="InterPro" id="IPR036259">
    <property type="entry name" value="MFS_trans_sf"/>
</dbReference>
<dbReference type="Proteomes" id="UP001595630">
    <property type="component" value="Unassembled WGS sequence"/>
</dbReference>
<organism evidence="8 9">
    <name type="scientific">Stutzerimonas tarimensis</name>
    <dbReference type="NCBI Taxonomy" id="1507735"/>
    <lineage>
        <taxon>Bacteria</taxon>
        <taxon>Pseudomonadati</taxon>
        <taxon>Pseudomonadota</taxon>
        <taxon>Gammaproteobacteria</taxon>
        <taxon>Pseudomonadales</taxon>
        <taxon>Pseudomonadaceae</taxon>
        <taxon>Stutzerimonas</taxon>
    </lineage>
</organism>
<name>A0ABV7T2P4_9GAMM</name>
<feature type="transmembrane region" description="Helical" evidence="6">
    <location>
        <begin position="313"/>
        <end position="330"/>
    </location>
</feature>
<evidence type="ECO:0000256" key="4">
    <source>
        <dbReference type="ARBA" id="ARBA00022989"/>
    </source>
</evidence>
<dbReference type="InterPro" id="IPR020846">
    <property type="entry name" value="MFS_dom"/>
</dbReference>
<dbReference type="PANTHER" id="PTHR42718">
    <property type="entry name" value="MAJOR FACILITATOR SUPERFAMILY MULTIDRUG TRANSPORTER MFSC"/>
    <property type="match status" value="1"/>
</dbReference>
<dbReference type="Gene3D" id="1.20.1720.10">
    <property type="entry name" value="Multidrug resistance protein D"/>
    <property type="match status" value="1"/>
</dbReference>
<dbReference type="PRINTS" id="PR01036">
    <property type="entry name" value="TCRTETB"/>
</dbReference>
<dbReference type="Pfam" id="PF07690">
    <property type="entry name" value="MFS_1"/>
    <property type="match status" value="1"/>
</dbReference>
<comment type="subcellular location">
    <subcellularLocation>
        <location evidence="1">Membrane</location>
        <topology evidence="1">Multi-pass membrane protein</topology>
    </subcellularLocation>
</comment>
<reference evidence="9" key="1">
    <citation type="journal article" date="2019" name="Int. J. Syst. Evol. Microbiol.">
        <title>The Global Catalogue of Microorganisms (GCM) 10K type strain sequencing project: providing services to taxonomists for standard genome sequencing and annotation.</title>
        <authorList>
            <consortium name="The Broad Institute Genomics Platform"/>
            <consortium name="The Broad Institute Genome Sequencing Center for Infectious Disease"/>
            <person name="Wu L."/>
            <person name="Ma J."/>
        </authorList>
    </citation>
    <scope>NUCLEOTIDE SEQUENCE [LARGE SCALE GENOMIC DNA]</scope>
    <source>
        <strain evidence="9">KCTC 42447</strain>
    </source>
</reference>
<evidence type="ECO:0000256" key="2">
    <source>
        <dbReference type="ARBA" id="ARBA00022448"/>
    </source>
</evidence>
<dbReference type="CDD" id="cd17321">
    <property type="entry name" value="MFS_MMR_MDR_like"/>
    <property type="match status" value="1"/>
</dbReference>
<feature type="transmembrane region" description="Helical" evidence="6">
    <location>
        <begin position="212"/>
        <end position="234"/>
    </location>
</feature>
<feature type="transmembrane region" description="Helical" evidence="6">
    <location>
        <begin position="337"/>
        <end position="357"/>
    </location>
</feature>
<evidence type="ECO:0000313" key="9">
    <source>
        <dbReference type="Proteomes" id="UP001595630"/>
    </source>
</evidence>
<dbReference type="PROSITE" id="PS50850">
    <property type="entry name" value="MFS"/>
    <property type="match status" value="1"/>
</dbReference>
<feature type="transmembrane region" description="Helical" evidence="6">
    <location>
        <begin position="432"/>
        <end position="454"/>
    </location>
</feature>
<evidence type="ECO:0000256" key="6">
    <source>
        <dbReference type="SAM" id="Phobius"/>
    </source>
</evidence>
<protein>
    <submittedName>
        <fullName evidence="8">MFS transporter</fullName>
    </submittedName>
</protein>
<feature type="transmembrane region" description="Helical" evidence="6">
    <location>
        <begin position="150"/>
        <end position="176"/>
    </location>
</feature>
<keyword evidence="2" id="KW-0813">Transport</keyword>
<keyword evidence="4 6" id="KW-1133">Transmembrane helix</keyword>
<accession>A0ABV7T2P4</accession>
<evidence type="ECO:0000256" key="1">
    <source>
        <dbReference type="ARBA" id="ARBA00004141"/>
    </source>
</evidence>
<proteinExistence type="predicted"/>
<sequence length="455" mass="47973">MLIAPANDAKQAESSDGLPTPRRYWAVSAIVLAVIMAMLDSTILNVALPAIAQTLEIRPTAAVWVINTYLLTVTVLLLPLASLSEIVGYRRVYLWGVLLFVVASVACANADSLEALLASRILQGIGAAGIMCVNLALIRFIYPRNALGKGIGLLAVVVAASTALGPTAAGVILAFWSWPWLFIVNVPIGCVALLIAIRALPHIPRQSHRFDVVSAMLNVLTFGFLIIAVSSIGHSGRTDVSLLAMLMAVLFGYVLVRRQLPRAAPLFPVDLLGIPVFASSIATSICAFIAQMLAFVFLPFYLHELGKGQLETGLIMTPWPLTVLVTAPLAGRLADRYPVGLLVTFGLLVLSAGLAGLALLPDAPDNLDIGWRMAACGLGFGLFQAPNNRAIMDVTPRSRSGSASGAISTARLLGQALGTALVVVSFGQNAQLGGLSILFLAAGFSMLGLLISYLR</sequence>
<comment type="caution">
    <text evidence="8">The sequence shown here is derived from an EMBL/GenBank/DDBJ whole genome shotgun (WGS) entry which is preliminary data.</text>
</comment>
<feature type="transmembrane region" description="Helical" evidence="6">
    <location>
        <begin position="60"/>
        <end position="80"/>
    </location>
</feature>
<evidence type="ECO:0000256" key="3">
    <source>
        <dbReference type="ARBA" id="ARBA00022692"/>
    </source>
</evidence>
<dbReference type="RefSeq" id="WP_386361227.1">
    <property type="nucleotide sequence ID" value="NZ_JBHRXZ010000005.1"/>
</dbReference>
<feature type="transmembrane region" description="Helical" evidence="6">
    <location>
        <begin position="117"/>
        <end position="138"/>
    </location>
</feature>
<feature type="transmembrane region" description="Helical" evidence="6">
    <location>
        <begin position="240"/>
        <end position="256"/>
    </location>
</feature>
<feature type="transmembrane region" description="Helical" evidence="6">
    <location>
        <begin position="24"/>
        <end position="48"/>
    </location>
</feature>
<evidence type="ECO:0000313" key="8">
    <source>
        <dbReference type="EMBL" id="MFC3606812.1"/>
    </source>
</evidence>
<keyword evidence="5 6" id="KW-0472">Membrane</keyword>
<gene>
    <name evidence="8" type="ORF">ACFOMF_03300</name>
</gene>
<dbReference type="PANTHER" id="PTHR42718:SF9">
    <property type="entry name" value="MAJOR FACILITATOR SUPERFAMILY MULTIDRUG TRANSPORTER MFSC"/>
    <property type="match status" value="1"/>
</dbReference>
<feature type="domain" description="Major facilitator superfamily (MFS) profile" evidence="7">
    <location>
        <begin position="26"/>
        <end position="455"/>
    </location>
</feature>